<dbReference type="Pfam" id="PF03938">
    <property type="entry name" value="OmpH"/>
    <property type="match status" value="1"/>
</dbReference>
<proteinExistence type="predicted"/>
<keyword evidence="1" id="KW-0175">Coiled coil</keyword>
<sequence length="212" mass="23028">MFLRRVSLAVLFALGATALCAQDAPQGSGVASETVESREVSATKGTKLVFPVLVFDRSRVLSQSAAGQALEAEIDEARAALLAENEQIYADLETEEQEIADAKPLMSEEAFRLRAQEFDTKVTEARSAQDQKARDIQTLYDDGIGEIEQKMNDALATIARDLGAVVVFERGQVYLMNGAIDISRLVIEKLDEDLAEDTDTAPADQDTAPSED</sequence>
<accession>A0A1I3THP8</accession>
<dbReference type="Proteomes" id="UP000183299">
    <property type="component" value="Unassembled WGS sequence"/>
</dbReference>
<name>A0A1I3THP8_9RHOB</name>
<dbReference type="InterPro" id="IPR005632">
    <property type="entry name" value="Chaperone_Skp"/>
</dbReference>
<dbReference type="GO" id="GO:0051082">
    <property type="term" value="F:unfolded protein binding"/>
    <property type="evidence" value="ECO:0007669"/>
    <property type="project" value="InterPro"/>
</dbReference>
<keyword evidence="2" id="KW-0732">Signal</keyword>
<dbReference type="SUPFAM" id="SSF111384">
    <property type="entry name" value="OmpH-like"/>
    <property type="match status" value="1"/>
</dbReference>
<dbReference type="Gene3D" id="3.30.910.20">
    <property type="entry name" value="Skp domain"/>
    <property type="match status" value="1"/>
</dbReference>
<dbReference type="AlphaFoldDB" id="A0A1I3THP8"/>
<dbReference type="RefSeq" id="WP_066599939.1">
    <property type="nucleotide sequence ID" value="NZ_FORY01000008.1"/>
</dbReference>
<dbReference type="GeneID" id="98665431"/>
<dbReference type="EMBL" id="FORY01000008">
    <property type="protein sequence ID" value="SFJ70052.1"/>
    <property type="molecule type" value="Genomic_DNA"/>
</dbReference>
<gene>
    <name evidence="3" type="ORF">SAMN04488138_108123</name>
</gene>
<evidence type="ECO:0000256" key="1">
    <source>
        <dbReference type="SAM" id="Coils"/>
    </source>
</evidence>
<organism evidence="3 4">
    <name type="scientific">Celeribacter halophilus</name>
    <dbReference type="NCBI Taxonomy" id="576117"/>
    <lineage>
        <taxon>Bacteria</taxon>
        <taxon>Pseudomonadati</taxon>
        <taxon>Pseudomonadota</taxon>
        <taxon>Alphaproteobacteria</taxon>
        <taxon>Rhodobacterales</taxon>
        <taxon>Roseobacteraceae</taxon>
        <taxon>Celeribacter</taxon>
    </lineage>
</organism>
<dbReference type="SMART" id="SM00935">
    <property type="entry name" value="OmpH"/>
    <property type="match status" value="1"/>
</dbReference>
<dbReference type="InterPro" id="IPR024930">
    <property type="entry name" value="Skp_dom_sf"/>
</dbReference>
<dbReference type="OrthoDB" id="7868372at2"/>
<reference evidence="3 4" key="1">
    <citation type="submission" date="2016-10" db="EMBL/GenBank/DDBJ databases">
        <authorList>
            <person name="de Groot N.N."/>
        </authorList>
    </citation>
    <scope>NUCLEOTIDE SEQUENCE [LARGE SCALE GENOMIC DNA]</scope>
    <source>
        <strain evidence="3 4">CGMCC 1.8891</strain>
    </source>
</reference>
<evidence type="ECO:0000256" key="2">
    <source>
        <dbReference type="SAM" id="SignalP"/>
    </source>
</evidence>
<dbReference type="STRING" id="576117.SAMN04488138_108123"/>
<evidence type="ECO:0000313" key="4">
    <source>
        <dbReference type="Proteomes" id="UP000183299"/>
    </source>
</evidence>
<keyword evidence="4" id="KW-1185">Reference proteome</keyword>
<feature type="coiled-coil region" evidence="1">
    <location>
        <begin position="67"/>
        <end position="98"/>
    </location>
</feature>
<feature type="chain" id="PRO_5010374693" evidence="2">
    <location>
        <begin position="22"/>
        <end position="212"/>
    </location>
</feature>
<feature type="signal peptide" evidence="2">
    <location>
        <begin position="1"/>
        <end position="21"/>
    </location>
</feature>
<protein>
    <submittedName>
        <fullName evidence="3">Periplasmic chaperone for outer membrane proteins Skp</fullName>
    </submittedName>
</protein>
<evidence type="ECO:0000313" key="3">
    <source>
        <dbReference type="EMBL" id="SFJ70052.1"/>
    </source>
</evidence>